<proteinExistence type="predicted"/>
<evidence type="ECO:0000313" key="1">
    <source>
        <dbReference type="EMBL" id="THV59308.1"/>
    </source>
</evidence>
<comment type="caution">
    <text evidence="1">The sequence shown here is derived from an EMBL/GenBank/DDBJ whole genome shotgun (WGS) entry which is preliminary data.</text>
</comment>
<dbReference type="EMBL" id="SNTZ01000004">
    <property type="protein sequence ID" value="THV59308.1"/>
    <property type="molecule type" value="Genomic_DNA"/>
</dbReference>
<gene>
    <name evidence="1" type="ORF">EZV76_10810</name>
</gene>
<organism evidence="1 2">
    <name type="scientific">Flagellimonas alvinocaridis</name>
    <dbReference type="NCBI Taxonomy" id="2530200"/>
    <lineage>
        <taxon>Bacteria</taxon>
        <taxon>Pseudomonadati</taxon>
        <taxon>Bacteroidota</taxon>
        <taxon>Flavobacteriia</taxon>
        <taxon>Flavobacteriales</taxon>
        <taxon>Flavobacteriaceae</taxon>
        <taxon>Flagellimonas</taxon>
    </lineage>
</organism>
<evidence type="ECO:0000313" key="2">
    <source>
        <dbReference type="Proteomes" id="UP000310406"/>
    </source>
</evidence>
<dbReference type="OrthoDB" id="1431790at2"/>
<name>A0A4S8RLE1_9FLAO</name>
<dbReference type="Proteomes" id="UP000310406">
    <property type="component" value="Unassembled WGS sequence"/>
</dbReference>
<reference evidence="1 2" key="1">
    <citation type="submission" date="2019-03" db="EMBL/GenBank/DDBJ databases">
        <title>Muricauda SCR12 sp.nov, a marine bacterium isolated from Pacific Ocean:the Okinawa trough.</title>
        <authorList>
            <person name="Liu L."/>
        </authorList>
    </citation>
    <scope>NUCLEOTIDE SEQUENCE [LARGE SCALE GENOMIC DNA]</scope>
    <source>
        <strain evidence="1 2">SCR12</strain>
    </source>
</reference>
<sequence>MKKIFLTLVFISLITKYSFSQDVYDTMSNQICKCIGSNGAENVDQMMPCIEDAMLKNVEALKAENGVESITEIDTDLMGNKVGARLLKTCDYALKVFANQQKEEKKIVAKQHNLTCEHLKSGDFYYLNQSSSDASTPDTTHVTISNNMFLERMNNGRTYSLLNIEWKSDCKFELEFKESNDPLKKELSQPGDKYLYEVMTNGPESIVVKVFWQKEEFQVELFKSK</sequence>
<keyword evidence="2" id="KW-1185">Reference proteome</keyword>
<dbReference type="RefSeq" id="WP_136566555.1">
    <property type="nucleotide sequence ID" value="NZ_SNTZ01000004.1"/>
</dbReference>
<protein>
    <submittedName>
        <fullName evidence="1">Uncharacterized protein</fullName>
    </submittedName>
</protein>
<accession>A0A4S8RLE1</accession>
<dbReference type="AlphaFoldDB" id="A0A4S8RLE1"/>